<dbReference type="SMART" id="SM00116">
    <property type="entry name" value="CBS"/>
    <property type="match status" value="4"/>
</dbReference>
<evidence type="ECO:0000256" key="2">
    <source>
        <dbReference type="PROSITE-ProRule" id="PRU00703"/>
    </source>
</evidence>
<sequence length="305" mass="34824">MIQLKNIIKTDRIIKVSPDETLSYAISKMRTSHDAAFVFDEDEKFMGVVNPYYALIKSSYPGNSKVSHCLYHPPKLHIDFSISKVAELFIESKIHYLPIFDDKDKFLGIISARHLLSTYTGSPIFHLPISEILQTKTKPLFTIDEDDDINSAIEIYRRTKVSKLVILNKDLKLKGVLSYYDLISYLVSPKESPHRGQREGNHISFHHLKIKNFAKTYTLTLSAKDQAAKALEMIINKKIGSIVIVDDERHPIGILTTKDFLNILWKNGYGKNPQIITRNFSQQSRQILGGFFKGLSFILSRGSYT</sequence>
<feature type="domain" description="CBS" evidence="3">
    <location>
        <begin position="136"/>
        <end position="192"/>
    </location>
</feature>
<dbReference type="STRING" id="1802055.A3A74_05005"/>
<accession>A0A1F7IFF0</accession>
<evidence type="ECO:0000313" key="5">
    <source>
        <dbReference type="Proteomes" id="UP000179270"/>
    </source>
</evidence>
<dbReference type="InterPro" id="IPR046342">
    <property type="entry name" value="CBS_dom_sf"/>
</dbReference>
<dbReference type="PANTHER" id="PTHR43080:SF2">
    <property type="entry name" value="CBS DOMAIN-CONTAINING PROTEIN"/>
    <property type="match status" value="1"/>
</dbReference>
<evidence type="ECO:0000313" key="4">
    <source>
        <dbReference type="EMBL" id="OGK42098.1"/>
    </source>
</evidence>
<dbReference type="InterPro" id="IPR051257">
    <property type="entry name" value="Diverse_CBS-Domain"/>
</dbReference>
<evidence type="ECO:0000256" key="1">
    <source>
        <dbReference type="ARBA" id="ARBA00023122"/>
    </source>
</evidence>
<dbReference type="SUPFAM" id="SSF54631">
    <property type="entry name" value="CBS-domain pair"/>
    <property type="match status" value="2"/>
</dbReference>
<proteinExistence type="predicted"/>
<gene>
    <name evidence="4" type="ORF">A3A74_05005</name>
</gene>
<dbReference type="EMBL" id="MGAF01000011">
    <property type="protein sequence ID" value="OGK42098.1"/>
    <property type="molecule type" value="Genomic_DNA"/>
</dbReference>
<dbReference type="AlphaFoldDB" id="A0A1F7IFF0"/>
<keyword evidence="1 2" id="KW-0129">CBS domain</keyword>
<name>A0A1F7IFF0_9BACT</name>
<comment type="caution">
    <text evidence="4">The sequence shown here is derived from an EMBL/GenBank/DDBJ whole genome shotgun (WGS) entry which is preliminary data.</text>
</comment>
<dbReference type="Pfam" id="PF00571">
    <property type="entry name" value="CBS"/>
    <property type="match status" value="4"/>
</dbReference>
<evidence type="ECO:0000259" key="3">
    <source>
        <dbReference type="PROSITE" id="PS51371"/>
    </source>
</evidence>
<dbReference type="Proteomes" id="UP000179270">
    <property type="component" value="Unassembled WGS sequence"/>
</dbReference>
<dbReference type="InterPro" id="IPR000644">
    <property type="entry name" value="CBS_dom"/>
</dbReference>
<feature type="domain" description="CBS" evidence="3">
    <location>
        <begin position="66"/>
        <end position="129"/>
    </location>
</feature>
<dbReference type="PROSITE" id="PS51371">
    <property type="entry name" value="CBS"/>
    <property type="match status" value="3"/>
</dbReference>
<dbReference type="PANTHER" id="PTHR43080">
    <property type="entry name" value="CBS DOMAIN-CONTAINING PROTEIN CBSX3, MITOCHONDRIAL"/>
    <property type="match status" value="1"/>
</dbReference>
<protein>
    <recommendedName>
        <fullName evidence="3">CBS domain-containing protein</fullName>
    </recommendedName>
</protein>
<dbReference type="CDD" id="cd02205">
    <property type="entry name" value="CBS_pair_SF"/>
    <property type="match status" value="2"/>
</dbReference>
<dbReference type="Gene3D" id="3.10.580.10">
    <property type="entry name" value="CBS-domain"/>
    <property type="match status" value="2"/>
</dbReference>
<reference evidence="4 5" key="1">
    <citation type="journal article" date="2016" name="Nat. Commun.">
        <title>Thousands of microbial genomes shed light on interconnected biogeochemical processes in an aquifer system.</title>
        <authorList>
            <person name="Anantharaman K."/>
            <person name="Brown C.T."/>
            <person name="Hug L.A."/>
            <person name="Sharon I."/>
            <person name="Castelle C.J."/>
            <person name="Probst A.J."/>
            <person name="Thomas B.C."/>
            <person name="Singh A."/>
            <person name="Wilkins M.J."/>
            <person name="Karaoz U."/>
            <person name="Brodie E.L."/>
            <person name="Williams K.H."/>
            <person name="Hubbard S.S."/>
            <person name="Banfield J.F."/>
        </authorList>
    </citation>
    <scope>NUCLEOTIDE SEQUENCE [LARGE SCALE GENOMIC DNA]</scope>
</reference>
<feature type="domain" description="CBS" evidence="3">
    <location>
        <begin position="214"/>
        <end position="274"/>
    </location>
</feature>
<organism evidence="4 5">
    <name type="scientific">Candidatus Roizmanbacteria bacterium RIFCSPLOWO2_01_FULL_35_13</name>
    <dbReference type="NCBI Taxonomy" id="1802055"/>
    <lineage>
        <taxon>Bacteria</taxon>
        <taxon>Candidatus Roizmaniibacteriota</taxon>
    </lineage>
</organism>